<evidence type="ECO:0000313" key="4">
    <source>
        <dbReference type="Proteomes" id="UP000541583"/>
    </source>
</evidence>
<evidence type="ECO:0000313" key="5">
    <source>
        <dbReference type="Proteomes" id="UP000548326"/>
    </source>
</evidence>
<accession>A0A1N7D2L2</accession>
<dbReference type="RefSeq" id="WP_076375252.1">
    <property type="nucleotide sequence ID" value="NZ_FTMG01000010.1"/>
</dbReference>
<name>A0A1N7D2L2_9SPHI</name>
<dbReference type="EMBL" id="JACHCA010000007">
    <property type="protein sequence ID" value="MBB6128737.1"/>
    <property type="molecule type" value="Genomic_DNA"/>
</dbReference>
<dbReference type="AlphaFoldDB" id="A0A1N7D2L2"/>
<evidence type="ECO:0000313" key="2">
    <source>
        <dbReference type="EMBL" id="MBB6111139.1"/>
    </source>
</evidence>
<evidence type="ECO:0000313" key="3">
    <source>
        <dbReference type="EMBL" id="MBB6128737.1"/>
    </source>
</evidence>
<feature type="repeat" description="TPR" evidence="1">
    <location>
        <begin position="111"/>
        <end position="144"/>
    </location>
</feature>
<dbReference type="EMBL" id="JACHCB010000010">
    <property type="protein sequence ID" value="MBB6111139.1"/>
    <property type="molecule type" value="Genomic_DNA"/>
</dbReference>
<dbReference type="InterPro" id="IPR019734">
    <property type="entry name" value="TPR_rpt"/>
</dbReference>
<reference evidence="4 5" key="1">
    <citation type="submission" date="2020-08" db="EMBL/GenBank/DDBJ databases">
        <title>Genomic Encyclopedia of Type Strains, Phase IV (KMG-V): Genome sequencing to study the core and pangenomes of soil and plant-associated prokaryotes.</title>
        <authorList>
            <person name="Whitman W."/>
        </authorList>
    </citation>
    <scope>NUCLEOTIDE SEQUENCE [LARGE SCALE GENOMIC DNA]</scope>
    <source>
        <strain evidence="2 4">ANJLi2</strain>
        <strain evidence="3 5">MP601</strain>
    </source>
</reference>
<dbReference type="Proteomes" id="UP000541583">
    <property type="component" value="Unassembled WGS sequence"/>
</dbReference>
<dbReference type="OrthoDB" id="791132at2"/>
<comment type="caution">
    <text evidence="3">The sequence shown here is derived from an EMBL/GenBank/DDBJ whole genome shotgun (WGS) entry which is preliminary data.</text>
</comment>
<proteinExistence type="predicted"/>
<dbReference type="InterPro" id="IPR011990">
    <property type="entry name" value="TPR-like_helical_dom_sf"/>
</dbReference>
<dbReference type="Proteomes" id="UP000548326">
    <property type="component" value="Unassembled WGS sequence"/>
</dbReference>
<dbReference type="SUPFAM" id="SSF48452">
    <property type="entry name" value="TPR-like"/>
    <property type="match status" value="1"/>
</dbReference>
<dbReference type="STRING" id="354630.SAMN05421821_110158"/>
<protein>
    <submittedName>
        <fullName evidence="3">Tetratricopeptide (TPR) repeat protein</fullName>
    </submittedName>
</protein>
<sequence length="173" mass="20227">MNTYYTIEEKYLQAIDKISYGKTPKALKLLNEIISNDPLYARAHHQLGMIYYYEIKDYQTAGYHFKTCMELEPAFPDNYSHYLDLLVFLNMEKLVHAISTKALNTQGVDAAGIYDLLGLFYEKSKQWTKALEAYQKAFMEVTENNEKVDIELSLKRVKSKMKQTLAYTYQITE</sequence>
<keyword evidence="1" id="KW-0802">TPR repeat</keyword>
<gene>
    <name evidence="3" type="ORF">HDF22_002860</name>
    <name evidence="2" type="ORF">HDF23_003906</name>
</gene>
<organism evidence="3 5">
    <name type="scientific">Mucilaginibacter lappiensis</name>
    <dbReference type="NCBI Taxonomy" id="354630"/>
    <lineage>
        <taxon>Bacteria</taxon>
        <taxon>Pseudomonadati</taxon>
        <taxon>Bacteroidota</taxon>
        <taxon>Sphingobacteriia</taxon>
        <taxon>Sphingobacteriales</taxon>
        <taxon>Sphingobacteriaceae</taxon>
        <taxon>Mucilaginibacter</taxon>
    </lineage>
</organism>
<keyword evidence="4" id="KW-1185">Reference proteome</keyword>
<dbReference type="PROSITE" id="PS50005">
    <property type="entry name" value="TPR"/>
    <property type="match status" value="1"/>
</dbReference>
<dbReference type="Gene3D" id="1.25.40.10">
    <property type="entry name" value="Tetratricopeptide repeat domain"/>
    <property type="match status" value="2"/>
</dbReference>
<evidence type="ECO:0000256" key="1">
    <source>
        <dbReference type="PROSITE-ProRule" id="PRU00339"/>
    </source>
</evidence>